<dbReference type="InterPro" id="IPR016443">
    <property type="entry name" value="RNA3'_term_phos_cyc_type_2"/>
</dbReference>
<sequence length="726" mass="80718">MSERSLETAFEHLKIAEKSKKVSILKWRPDYENAADEYQKAAICFKVAKSYENCRDCLLNAAECHKETGSYPFKDCPLFFYAAKALDQSILVCKEMGNLEGIFHMAKRAAHLFQGQGNQDSAIATLVKTAKILESHTPSDALLLYREAAEIAGIQDNQREAAEYTSKVARIHVKLQEYDQAADAIRREIAIHQAFEATQAVGRLVVALVLVQLARDDLVAAEKAFKEWGNYCEAPEIQNLEMLLQAYDEEDKENALRALNDPFIKHMDVEYAILARDMRLPQGTALVQKKPIVENATDEYKRVRPQNDEYVPTEAFQAPFEKSAAQKSSSVEDEFDEYAGGFFYVLAMSKGMRKGNTLSYKGSNFLKQRLVLSVLSGKPVNITDIRAINDEPGLHEFEVSLVRLFDKITNGTVVELNETGTALYFQPGLLWGGTIEHDCSLERGIGYYLEALCMLGFFCKQPLNITLRGITNNNIDPSVDLLSTSLMQTMKRFVLDDEGLSIKISKRGIQPLGGGEVIFKCPIRTKLRPLQLLDWGMVKRVRGTSYALRVSPAMANRMVEKAKGVLLNFLPDVFISTDQRKGKQSGNSPGFGIHLYAETTKGVIYSSEQISNDLSSGGEPSIPEDLGTAAAQRLLYEIYLGGVADSSSQALAILNMALGPKDVSKIILGPLSDYSIGFLRNLRDFFGVTFKLEPFESEEDREGTGSQKVLLTCVGIGYSNINKRAI</sequence>
<gene>
    <name evidence="7" type="ORF">D910_10635</name>
</gene>
<comment type="similarity">
    <text evidence="2">Belongs to the RNA 3'-terminal cyclase family. Type 2 subfamily.</text>
</comment>
<accession>U4UJS4</accession>
<dbReference type="Proteomes" id="UP000030742">
    <property type="component" value="Unassembled WGS sequence"/>
</dbReference>
<evidence type="ECO:0000313" key="7">
    <source>
        <dbReference type="EMBL" id="ERL93342.1"/>
    </source>
</evidence>
<evidence type="ECO:0000259" key="5">
    <source>
        <dbReference type="Pfam" id="PF01137"/>
    </source>
</evidence>
<dbReference type="PANTHER" id="PTHR11096">
    <property type="entry name" value="RNA 3' TERMINAL PHOSPHATE CYCLASE"/>
    <property type="match status" value="1"/>
</dbReference>
<evidence type="ECO:0000313" key="8">
    <source>
        <dbReference type="Proteomes" id="UP000030742"/>
    </source>
</evidence>
<dbReference type="InterPro" id="IPR000228">
    <property type="entry name" value="RNA3'_term_phos_cyc"/>
</dbReference>
<evidence type="ECO:0000256" key="2">
    <source>
        <dbReference type="ARBA" id="ARBA00007089"/>
    </source>
</evidence>
<dbReference type="STRING" id="77166.U4UJS4"/>
<comment type="subcellular location">
    <subcellularLocation>
        <location evidence="1">Nucleus</location>
        <location evidence="1">Nucleolus</location>
    </subcellularLocation>
</comment>
<protein>
    <recommendedName>
        <fullName evidence="9">RNA 3'-terminal phosphate cyclase domain-containing protein</fullName>
    </recommendedName>
</protein>
<dbReference type="GO" id="GO:0000479">
    <property type="term" value="P:endonucleolytic cleavage of tricistronic rRNA transcript (SSU-rRNA, 5.8S rRNA, LSU-rRNA)"/>
    <property type="evidence" value="ECO:0007669"/>
    <property type="project" value="TreeGrafter"/>
</dbReference>
<dbReference type="PANTHER" id="PTHR11096:SF1">
    <property type="entry name" value="RNA 3'-TERMINAL PHOSPHATE CYCLASE-LIKE PROTEIN"/>
    <property type="match status" value="1"/>
</dbReference>
<organism evidence="7 8">
    <name type="scientific">Dendroctonus ponderosae</name>
    <name type="common">Mountain pine beetle</name>
    <dbReference type="NCBI Taxonomy" id="77166"/>
    <lineage>
        <taxon>Eukaryota</taxon>
        <taxon>Metazoa</taxon>
        <taxon>Ecdysozoa</taxon>
        <taxon>Arthropoda</taxon>
        <taxon>Hexapoda</taxon>
        <taxon>Insecta</taxon>
        <taxon>Pterygota</taxon>
        <taxon>Neoptera</taxon>
        <taxon>Endopterygota</taxon>
        <taxon>Coleoptera</taxon>
        <taxon>Polyphaga</taxon>
        <taxon>Cucujiformia</taxon>
        <taxon>Curculionidae</taxon>
        <taxon>Scolytinae</taxon>
        <taxon>Dendroctonus</taxon>
    </lineage>
</organism>
<dbReference type="AlphaFoldDB" id="U4UJS4"/>
<dbReference type="Pfam" id="PF01137">
    <property type="entry name" value="RTC"/>
    <property type="match status" value="1"/>
</dbReference>
<keyword evidence="3" id="KW-0690">Ribosome biogenesis</keyword>
<dbReference type="Pfam" id="PF05189">
    <property type="entry name" value="RTC_insert"/>
    <property type="match status" value="1"/>
</dbReference>
<dbReference type="Pfam" id="PF14938">
    <property type="entry name" value="SNAP"/>
    <property type="match status" value="1"/>
</dbReference>
<dbReference type="EMBL" id="KB632353">
    <property type="protein sequence ID" value="ERL93342.1"/>
    <property type="molecule type" value="Genomic_DNA"/>
</dbReference>
<dbReference type="GO" id="GO:0005730">
    <property type="term" value="C:nucleolus"/>
    <property type="evidence" value="ECO:0007669"/>
    <property type="project" value="UniProtKB-SubCell"/>
</dbReference>
<dbReference type="InterPro" id="IPR037136">
    <property type="entry name" value="RNA3'_phos_cyclase_dom_sf"/>
</dbReference>
<dbReference type="OrthoDB" id="1911237at2759"/>
<evidence type="ECO:0008006" key="9">
    <source>
        <dbReference type="Google" id="ProtNLM"/>
    </source>
</evidence>
<evidence type="ECO:0000259" key="6">
    <source>
        <dbReference type="Pfam" id="PF05189"/>
    </source>
</evidence>
<dbReference type="PROSITE" id="PS01287">
    <property type="entry name" value="RTC"/>
    <property type="match status" value="1"/>
</dbReference>
<feature type="domain" description="RNA 3'-terminal phosphate cyclase insert" evidence="6">
    <location>
        <begin position="534"/>
        <end position="638"/>
    </location>
</feature>
<dbReference type="Gene3D" id="3.30.360.20">
    <property type="entry name" value="RNA 3'-terminal phosphate cyclase, insert domain"/>
    <property type="match status" value="1"/>
</dbReference>
<dbReference type="InterPro" id="IPR011990">
    <property type="entry name" value="TPR-like_helical_dom_sf"/>
</dbReference>
<dbReference type="CDD" id="cd00875">
    <property type="entry name" value="RNA_Cyclase_Class_I"/>
    <property type="match status" value="1"/>
</dbReference>
<dbReference type="NCBIfam" id="TIGR03400">
    <property type="entry name" value="18S_RNA_Rcl1p"/>
    <property type="match status" value="1"/>
</dbReference>
<feature type="domain" description="RNA 3'-terminal phosphate cyclase" evidence="5">
    <location>
        <begin position="360"/>
        <end position="691"/>
    </location>
</feature>
<dbReference type="InterPro" id="IPR013791">
    <property type="entry name" value="RNA3'-term_phos_cycl_insert"/>
</dbReference>
<dbReference type="InterPro" id="IPR023797">
    <property type="entry name" value="RNA3'_phos_cyclase_dom"/>
</dbReference>
<dbReference type="SUPFAM" id="SSF48452">
    <property type="entry name" value="TPR-like"/>
    <property type="match status" value="1"/>
</dbReference>
<dbReference type="InterPro" id="IPR020719">
    <property type="entry name" value="RNA3'_term_phos_cycl-like_CS"/>
</dbReference>
<name>U4UJS4_DENPD</name>
<keyword evidence="4" id="KW-0539">Nucleus</keyword>
<evidence type="ECO:0000256" key="3">
    <source>
        <dbReference type="ARBA" id="ARBA00022517"/>
    </source>
</evidence>
<dbReference type="InterPro" id="IPR013792">
    <property type="entry name" value="RNA3'P_cycl/enolpyr_Trfase_a/b"/>
</dbReference>
<dbReference type="FunFam" id="3.30.360.20:FF:000001">
    <property type="entry name" value="RNA terminal phosphate cyclase-like 1"/>
    <property type="match status" value="1"/>
</dbReference>
<dbReference type="Gene3D" id="3.65.10.20">
    <property type="entry name" value="RNA 3'-terminal phosphate cyclase domain"/>
    <property type="match status" value="1"/>
</dbReference>
<dbReference type="GO" id="GO:0004521">
    <property type="term" value="F:RNA endonuclease activity"/>
    <property type="evidence" value="ECO:0007669"/>
    <property type="project" value="TreeGrafter"/>
</dbReference>
<evidence type="ECO:0000256" key="1">
    <source>
        <dbReference type="ARBA" id="ARBA00004604"/>
    </source>
</evidence>
<reference evidence="7 8" key="1">
    <citation type="journal article" date="2013" name="Genome Biol.">
        <title>Draft genome of the mountain pine beetle, Dendroctonus ponderosae Hopkins, a major forest pest.</title>
        <authorList>
            <person name="Keeling C.I."/>
            <person name="Yuen M.M."/>
            <person name="Liao N.Y."/>
            <person name="Docking T.R."/>
            <person name="Chan S.K."/>
            <person name="Taylor G.A."/>
            <person name="Palmquist D.L."/>
            <person name="Jackman S.D."/>
            <person name="Nguyen A."/>
            <person name="Li M."/>
            <person name="Henderson H."/>
            <person name="Janes J.K."/>
            <person name="Zhao Y."/>
            <person name="Pandoh P."/>
            <person name="Moore R."/>
            <person name="Sperling F.A."/>
            <person name="Huber D.P."/>
            <person name="Birol I."/>
            <person name="Jones S.J."/>
            <person name="Bohlmann J."/>
        </authorList>
    </citation>
    <scope>NUCLEOTIDE SEQUENCE</scope>
</reference>
<dbReference type="SUPFAM" id="SSF55205">
    <property type="entry name" value="EPT/RTPC-like"/>
    <property type="match status" value="1"/>
</dbReference>
<dbReference type="Gene3D" id="1.25.40.10">
    <property type="entry name" value="Tetratricopeptide repeat domain"/>
    <property type="match status" value="1"/>
</dbReference>
<dbReference type="InterPro" id="IPR036553">
    <property type="entry name" value="RPTC_insert"/>
</dbReference>
<proteinExistence type="inferred from homology"/>
<evidence type="ECO:0000256" key="4">
    <source>
        <dbReference type="ARBA" id="ARBA00023242"/>
    </source>
</evidence>